<sequence length="277" mass="28211">MTGAPLCLWAGTLVGHDLMTRLCAAADAGYASMSASPAELAAAVGADGGRAVRAALDDTGLTLACLDPVVTWVPGAVAAHPAHRAHALVTVQTCLELAERFGIPLLNAVDVTWRPLGHGAWDGFAALAAAAATRGMSVAVEPQVYSGVPDVGSAMDLCSYAGTGTALLVDLWHLNRMHPPADLTGPSIAAVQVADGPRHAASDPVAESITARLAPGAGQFDLVNQLRTLRVRADVPIGPELFGPAVPDAAVAAHLAEALTTTRAVLADVVRAQVTPR</sequence>
<dbReference type="EMBL" id="CP094970">
    <property type="protein sequence ID" value="UYM03653.1"/>
    <property type="molecule type" value="Genomic_DNA"/>
</dbReference>
<dbReference type="Gene3D" id="3.20.20.150">
    <property type="entry name" value="Divalent-metal-dependent TIM barrel enzymes"/>
    <property type="match status" value="1"/>
</dbReference>
<dbReference type="InterPro" id="IPR050312">
    <property type="entry name" value="IolE/XylAMocC-like"/>
</dbReference>
<dbReference type="PANTHER" id="PTHR12110:SF48">
    <property type="entry name" value="BLL3656 PROTEIN"/>
    <property type="match status" value="1"/>
</dbReference>
<dbReference type="SUPFAM" id="SSF51658">
    <property type="entry name" value="Xylose isomerase-like"/>
    <property type="match status" value="1"/>
</dbReference>
<dbReference type="Pfam" id="PF01261">
    <property type="entry name" value="AP_endonuc_2"/>
    <property type="match status" value="1"/>
</dbReference>
<dbReference type="RefSeq" id="WP_271632278.1">
    <property type="nucleotide sequence ID" value="NZ_CP094970.1"/>
</dbReference>
<evidence type="ECO:0000313" key="3">
    <source>
        <dbReference type="Proteomes" id="UP001164390"/>
    </source>
</evidence>
<dbReference type="InterPro" id="IPR036237">
    <property type="entry name" value="Xyl_isomerase-like_sf"/>
</dbReference>
<proteinExistence type="predicted"/>
<gene>
    <name evidence="2" type="ORF">L0C25_13950</name>
</gene>
<reference evidence="2" key="1">
    <citation type="submission" date="2022-01" db="EMBL/GenBank/DDBJ databases">
        <title>Nocardioidaceae gen. sp. A5X3R13.</title>
        <authorList>
            <person name="Lopez Marin M.A."/>
            <person name="Uhlik O."/>
        </authorList>
    </citation>
    <scope>NUCLEOTIDE SEQUENCE</scope>
    <source>
        <strain evidence="2">A5X3R13</strain>
    </source>
</reference>
<evidence type="ECO:0000259" key="1">
    <source>
        <dbReference type="Pfam" id="PF01261"/>
    </source>
</evidence>
<organism evidence="2 3">
    <name type="scientific">Solicola gregarius</name>
    <dbReference type="NCBI Taxonomy" id="2908642"/>
    <lineage>
        <taxon>Bacteria</taxon>
        <taxon>Bacillati</taxon>
        <taxon>Actinomycetota</taxon>
        <taxon>Actinomycetes</taxon>
        <taxon>Propionibacteriales</taxon>
        <taxon>Nocardioidaceae</taxon>
        <taxon>Solicola</taxon>
    </lineage>
</organism>
<keyword evidence="2" id="KW-0413">Isomerase</keyword>
<dbReference type="KEGG" id="sgrg:L0C25_13950"/>
<feature type="domain" description="Xylose isomerase-like TIM barrel" evidence="1">
    <location>
        <begin position="24"/>
        <end position="259"/>
    </location>
</feature>
<keyword evidence="3" id="KW-1185">Reference proteome</keyword>
<dbReference type="InterPro" id="IPR013022">
    <property type="entry name" value="Xyl_isomerase-like_TIM-brl"/>
</dbReference>
<dbReference type="PANTHER" id="PTHR12110">
    <property type="entry name" value="HYDROXYPYRUVATE ISOMERASE"/>
    <property type="match status" value="1"/>
</dbReference>
<dbReference type="GO" id="GO:0016853">
    <property type="term" value="F:isomerase activity"/>
    <property type="evidence" value="ECO:0007669"/>
    <property type="project" value="UniProtKB-KW"/>
</dbReference>
<dbReference type="AlphaFoldDB" id="A0AA46TFJ8"/>
<dbReference type="Proteomes" id="UP001164390">
    <property type="component" value="Chromosome"/>
</dbReference>
<name>A0AA46TFJ8_9ACTN</name>
<accession>A0AA46TFJ8</accession>
<evidence type="ECO:0000313" key="2">
    <source>
        <dbReference type="EMBL" id="UYM03653.1"/>
    </source>
</evidence>
<protein>
    <submittedName>
        <fullName evidence="2">Sugar phosphate isomerase/epimerase</fullName>
    </submittedName>
</protein>